<comment type="caution">
    <text evidence="2">The sequence shown here is derived from an EMBL/GenBank/DDBJ whole genome shotgun (WGS) entry which is preliminary data.</text>
</comment>
<feature type="region of interest" description="Disordered" evidence="1">
    <location>
        <begin position="1"/>
        <end position="101"/>
    </location>
</feature>
<accession>A0A8X7XWC5</accession>
<evidence type="ECO:0000313" key="3">
    <source>
        <dbReference type="Proteomes" id="UP000886885"/>
    </source>
</evidence>
<dbReference type="AlphaFoldDB" id="A0A8X7XWC5"/>
<reference evidence="2" key="1">
    <citation type="journal article" date="2020" name="bioRxiv">
        <title>Hybrid origin of Populus tomentosa Carr. identified through genome sequencing and phylogenomic analysis.</title>
        <authorList>
            <person name="An X."/>
            <person name="Gao K."/>
            <person name="Chen Z."/>
            <person name="Li J."/>
            <person name="Yang X."/>
            <person name="Yang X."/>
            <person name="Zhou J."/>
            <person name="Guo T."/>
            <person name="Zhao T."/>
            <person name="Huang S."/>
            <person name="Miao D."/>
            <person name="Khan W.U."/>
            <person name="Rao P."/>
            <person name="Ye M."/>
            <person name="Lei B."/>
            <person name="Liao W."/>
            <person name="Wang J."/>
            <person name="Ji L."/>
            <person name="Li Y."/>
            <person name="Guo B."/>
            <person name="Mustafa N.S."/>
            <person name="Li S."/>
            <person name="Yun Q."/>
            <person name="Keller S.R."/>
            <person name="Mao J."/>
            <person name="Zhang R."/>
            <person name="Strauss S.H."/>
        </authorList>
    </citation>
    <scope>NUCLEOTIDE SEQUENCE</scope>
    <source>
        <strain evidence="2">GM15</strain>
        <tissue evidence="2">Leaf</tissue>
    </source>
</reference>
<sequence>MEPPRTTSTDSQPNSFTKFRVSSSSSTSKRSPPGSRQPSNDSEQSLKNDGEPTSTVPITNRPVDSVLQQTSSSLVSSKPAREIVRAEEEHTVATSTKVQRQSMITEAKPDFEAKIERLKKLSEMEAESNVVVEIAYIVNSLKASSSSKGIPEEIIKKCQEGEMSLRQGLMLAKKAQELLRSALDEELFSA</sequence>
<feature type="compositionally biased region" description="Polar residues" evidence="1">
    <location>
        <begin position="92"/>
        <end position="101"/>
    </location>
</feature>
<evidence type="ECO:0000256" key="1">
    <source>
        <dbReference type="SAM" id="MobiDB-lite"/>
    </source>
</evidence>
<gene>
    <name evidence="2" type="ORF">POTOM_059586</name>
</gene>
<dbReference type="EMBL" id="JAAWWB010000038">
    <property type="protein sequence ID" value="KAG6738047.1"/>
    <property type="molecule type" value="Genomic_DNA"/>
</dbReference>
<dbReference type="Proteomes" id="UP000886885">
    <property type="component" value="Chromosome 19D"/>
</dbReference>
<feature type="compositionally biased region" description="Low complexity" evidence="1">
    <location>
        <begin position="15"/>
        <end position="34"/>
    </location>
</feature>
<protein>
    <submittedName>
        <fullName evidence="2">Uncharacterized protein</fullName>
    </submittedName>
</protein>
<feature type="compositionally biased region" description="Low complexity" evidence="1">
    <location>
        <begin position="65"/>
        <end position="77"/>
    </location>
</feature>
<proteinExistence type="predicted"/>
<name>A0A8X7XWC5_POPTO</name>
<evidence type="ECO:0000313" key="2">
    <source>
        <dbReference type="EMBL" id="KAG6738047.1"/>
    </source>
</evidence>
<dbReference type="OrthoDB" id="854744at2759"/>
<organism evidence="2 3">
    <name type="scientific">Populus tomentosa</name>
    <name type="common">Chinese white poplar</name>
    <dbReference type="NCBI Taxonomy" id="118781"/>
    <lineage>
        <taxon>Eukaryota</taxon>
        <taxon>Viridiplantae</taxon>
        <taxon>Streptophyta</taxon>
        <taxon>Embryophyta</taxon>
        <taxon>Tracheophyta</taxon>
        <taxon>Spermatophyta</taxon>
        <taxon>Magnoliopsida</taxon>
        <taxon>eudicotyledons</taxon>
        <taxon>Gunneridae</taxon>
        <taxon>Pentapetalae</taxon>
        <taxon>rosids</taxon>
        <taxon>fabids</taxon>
        <taxon>Malpighiales</taxon>
        <taxon>Salicaceae</taxon>
        <taxon>Saliceae</taxon>
        <taxon>Populus</taxon>
    </lineage>
</organism>
<feature type="compositionally biased region" description="Basic and acidic residues" evidence="1">
    <location>
        <begin position="79"/>
        <end position="91"/>
    </location>
</feature>
<keyword evidence="3" id="KW-1185">Reference proteome</keyword>
<feature type="compositionally biased region" description="Polar residues" evidence="1">
    <location>
        <begin position="1"/>
        <end position="14"/>
    </location>
</feature>